<feature type="non-terminal residue" evidence="1">
    <location>
        <position position="96"/>
    </location>
</feature>
<dbReference type="PANTHER" id="PTHR23220">
    <property type="entry name" value="INTEGRIN ALPHA"/>
    <property type="match status" value="1"/>
</dbReference>
<dbReference type="KEGG" id="tng:GSTEN00037541G001"/>
<dbReference type="GO" id="GO:0007229">
    <property type="term" value="P:integrin-mediated signaling pathway"/>
    <property type="evidence" value="ECO:0007669"/>
    <property type="project" value="TreeGrafter"/>
</dbReference>
<accession>Q4TIM4</accession>
<reference evidence="1" key="2">
    <citation type="submission" date="2004-02" db="EMBL/GenBank/DDBJ databases">
        <authorList>
            <consortium name="Genoscope"/>
            <consortium name="Whitehead Institute Centre for Genome Research"/>
        </authorList>
    </citation>
    <scope>NUCLEOTIDE SEQUENCE</scope>
</reference>
<dbReference type="InterPro" id="IPR028994">
    <property type="entry name" value="Integrin_alpha_N"/>
</dbReference>
<dbReference type="SUPFAM" id="SSF69318">
    <property type="entry name" value="Integrin alpha N-terminal domain"/>
    <property type="match status" value="1"/>
</dbReference>
<dbReference type="Gene3D" id="2.130.10.130">
    <property type="entry name" value="Integrin alpha, N-terminal"/>
    <property type="match status" value="1"/>
</dbReference>
<dbReference type="AlphaFoldDB" id="Q4TIM4"/>
<dbReference type="GO" id="GO:0098609">
    <property type="term" value="P:cell-cell adhesion"/>
    <property type="evidence" value="ECO:0007669"/>
    <property type="project" value="TreeGrafter"/>
</dbReference>
<organism evidence="1">
    <name type="scientific">Tetraodon nigroviridis</name>
    <name type="common">Spotted green pufferfish</name>
    <name type="synonym">Chelonodon nigroviridis</name>
    <dbReference type="NCBI Taxonomy" id="99883"/>
    <lineage>
        <taxon>Eukaryota</taxon>
        <taxon>Metazoa</taxon>
        <taxon>Chordata</taxon>
        <taxon>Craniata</taxon>
        <taxon>Vertebrata</taxon>
        <taxon>Euteleostomi</taxon>
        <taxon>Actinopterygii</taxon>
        <taxon>Neopterygii</taxon>
        <taxon>Teleostei</taxon>
        <taxon>Neoteleostei</taxon>
        <taxon>Acanthomorphata</taxon>
        <taxon>Eupercaria</taxon>
        <taxon>Tetraodontiformes</taxon>
        <taxon>Tetradontoidea</taxon>
        <taxon>Tetraodontidae</taxon>
        <taxon>Tetraodon</taxon>
    </lineage>
</organism>
<evidence type="ECO:0000313" key="1">
    <source>
        <dbReference type="EMBL" id="CAF87258.1"/>
    </source>
</evidence>
<protein>
    <submittedName>
        <fullName evidence="1">(spotted green pufferfish) hypothetical protein</fullName>
    </submittedName>
</protein>
<dbReference type="GO" id="GO:0005178">
    <property type="term" value="F:integrin binding"/>
    <property type="evidence" value="ECO:0007669"/>
    <property type="project" value="TreeGrafter"/>
</dbReference>
<gene>
    <name evidence="1" type="ORF">GSTENG00037541001</name>
</gene>
<reference evidence="1" key="1">
    <citation type="journal article" date="2004" name="Nature">
        <title>Genome duplication in the teleost fish Tetraodon nigroviridis reveals the early vertebrate proto-karyotype.</title>
        <authorList>
            <person name="Jaillon O."/>
            <person name="Aury J.-M."/>
            <person name="Brunet F."/>
            <person name="Petit J.-L."/>
            <person name="Stange-Thomann N."/>
            <person name="Mauceli E."/>
            <person name="Bouneau L."/>
            <person name="Fischer C."/>
            <person name="Ozouf-Costaz C."/>
            <person name="Bernot A."/>
            <person name="Nicaud S."/>
            <person name="Jaffe D."/>
            <person name="Fisher S."/>
            <person name="Lutfalla G."/>
            <person name="Dossat C."/>
            <person name="Segurens B."/>
            <person name="Dasilva C."/>
            <person name="Salanoubat M."/>
            <person name="Levy M."/>
            <person name="Boudet N."/>
            <person name="Castellano S."/>
            <person name="Anthouard V."/>
            <person name="Jubin C."/>
            <person name="Castelli V."/>
            <person name="Katinka M."/>
            <person name="Vacherie B."/>
            <person name="Biemont C."/>
            <person name="Skalli Z."/>
            <person name="Cattolico L."/>
            <person name="Poulain J."/>
            <person name="De Berardinis V."/>
            <person name="Cruaud C."/>
            <person name="Duprat S."/>
            <person name="Brottier P."/>
            <person name="Coutanceau J.-P."/>
            <person name="Gouzy J."/>
            <person name="Parra G."/>
            <person name="Lardier G."/>
            <person name="Chapple C."/>
            <person name="McKernan K.J."/>
            <person name="McEwan P."/>
            <person name="Bosak S."/>
            <person name="Kellis M."/>
            <person name="Volff J.-N."/>
            <person name="Guigo R."/>
            <person name="Zody M.C."/>
            <person name="Mesirov J."/>
            <person name="Lindblad-Toh K."/>
            <person name="Birren B."/>
            <person name="Nusbaum C."/>
            <person name="Kahn D."/>
            <person name="Robinson-Rechavi M."/>
            <person name="Laudet V."/>
            <person name="Schachter V."/>
            <person name="Quetier F."/>
            <person name="Saurin W."/>
            <person name="Scarpelli C."/>
            <person name="Wincker P."/>
            <person name="Lander E.S."/>
            <person name="Weissenbach J."/>
            <person name="Roest Crollius H."/>
        </authorList>
    </citation>
    <scope>NUCLEOTIDE SEQUENCE [LARGE SCALE GENOMIC DNA]</scope>
</reference>
<sequence length="96" mass="10134">DYQKKFGEDYGSCQAGISNFLTEDLIIMGAPGTSYWTGSVLVYNTSSGGMSVYLDDETAAVSFGSYLGYSVGAGHFLSPGSMEVVGGAPQYYQKGK</sequence>
<dbReference type="PANTHER" id="PTHR23220:SF78">
    <property type="entry name" value="INTEGRIN ALPHA-4"/>
    <property type="match status" value="1"/>
</dbReference>
<dbReference type="GO" id="GO:0033627">
    <property type="term" value="P:cell adhesion mediated by integrin"/>
    <property type="evidence" value="ECO:0007669"/>
    <property type="project" value="TreeGrafter"/>
</dbReference>
<dbReference type="HOGENOM" id="CLU_004111_5_0_1"/>
<feature type="non-terminal residue" evidence="1">
    <location>
        <position position="1"/>
    </location>
</feature>
<name>Q4TIM4_TETNG</name>
<dbReference type="EMBL" id="CAAE01001968">
    <property type="protein sequence ID" value="CAF87258.1"/>
    <property type="molecule type" value="Genomic_DNA"/>
</dbReference>
<dbReference type="OrthoDB" id="5317514at2759"/>
<dbReference type="GO" id="GO:0007160">
    <property type="term" value="P:cell-matrix adhesion"/>
    <property type="evidence" value="ECO:0007669"/>
    <property type="project" value="TreeGrafter"/>
</dbReference>
<proteinExistence type="predicted"/>
<comment type="caution">
    <text evidence="1">The sequence shown here is derived from an EMBL/GenBank/DDBJ whole genome shotgun (WGS) entry which is preliminary data.</text>
</comment>
<dbReference type="GO" id="GO:0009897">
    <property type="term" value="C:external side of plasma membrane"/>
    <property type="evidence" value="ECO:0007669"/>
    <property type="project" value="TreeGrafter"/>
</dbReference>
<dbReference type="GO" id="GO:0008305">
    <property type="term" value="C:integrin complex"/>
    <property type="evidence" value="ECO:0007669"/>
    <property type="project" value="TreeGrafter"/>
</dbReference>